<evidence type="ECO:0000256" key="3">
    <source>
        <dbReference type="ARBA" id="ARBA00022729"/>
    </source>
</evidence>
<proteinExistence type="predicted"/>
<dbReference type="STRING" id="578459.A0A0P9F278"/>
<evidence type="ECO:0000256" key="2">
    <source>
        <dbReference type="ARBA" id="ARBA00022525"/>
    </source>
</evidence>
<evidence type="ECO:0000259" key="6">
    <source>
        <dbReference type="PROSITE" id="PS52012"/>
    </source>
</evidence>
<gene>
    <name evidence="7" type="ORF">RHOBADRAFT_54421</name>
</gene>
<dbReference type="EMBL" id="KQ474081">
    <property type="protein sequence ID" value="KPV73825.1"/>
    <property type="molecule type" value="Genomic_DNA"/>
</dbReference>
<dbReference type="OrthoDB" id="2530339at2759"/>
<dbReference type="AlphaFoldDB" id="A0A0P9F278"/>
<reference evidence="7 8" key="1">
    <citation type="journal article" date="2015" name="Front. Microbiol.">
        <title>Genome sequence of the plant growth promoting endophytic yeast Rhodotorula graminis WP1.</title>
        <authorList>
            <person name="Firrincieli A."/>
            <person name="Otillar R."/>
            <person name="Salamov A."/>
            <person name="Schmutz J."/>
            <person name="Khan Z."/>
            <person name="Redman R.S."/>
            <person name="Fleck N.D."/>
            <person name="Lindquist E."/>
            <person name="Grigoriev I.V."/>
            <person name="Doty S.L."/>
        </authorList>
    </citation>
    <scope>NUCLEOTIDE SEQUENCE [LARGE SCALE GENOMIC DNA]</scope>
    <source>
        <strain evidence="7 8">WP1</strain>
    </source>
</reference>
<evidence type="ECO:0000256" key="5">
    <source>
        <dbReference type="SAM" id="SignalP"/>
    </source>
</evidence>
<dbReference type="OMA" id="CINSICD"/>
<dbReference type="RefSeq" id="XP_018269874.1">
    <property type="nucleotide sequence ID" value="XM_018417298.1"/>
</dbReference>
<evidence type="ECO:0000256" key="4">
    <source>
        <dbReference type="ARBA" id="ARBA00023157"/>
    </source>
</evidence>
<dbReference type="Pfam" id="PF05730">
    <property type="entry name" value="CFEM"/>
    <property type="match status" value="1"/>
</dbReference>
<feature type="signal peptide" evidence="5">
    <location>
        <begin position="1"/>
        <end position="17"/>
    </location>
</feature>
<name>A0A0P9F278_RHOGW</name>
<comment type="subcellular location">
    <subcellularLocation>
        <location evidence="1">Secreted</location>
    </subcellularLocation>
</comment>
<feature type="chain" id="PRO_5006156776" description="CFEM domain-containing protein" evidence="5">
    <location>
        <begin position="18"/>
        <end position="230"/>
    </location>
</feature>
<organism evidence="7 8">
    <name type="scientific">Rhodotorula graminis (strain WP1)</name>
    <dbReference type="NCBI Taxonomy" id="578459"/>
    <lineage>
        <taxon>Eukaryota</taxon>
        <taxon>Fungi</taxon>
        <taxon>Dikarya</taxon>
        <taxon>Basidiomycota</taxon>
        <taxon>Pucciniomycotina</taxon>
        <taxon>Microbotryomycetes</taxon>
        <taxon>Sporidiobolales</taxon>
        <taxon>Sporidiobolaceae</taxon>
        <taxon>Rhodotorula</taxon>
    </lineage>
</organism>
<keyword evidence="8" id="KW-1185">Reference proteome</keyword>
<dbReference type="GO" id="GO:0005576">
    <property type="term" value="C:extracellular region"/>
    <property type="evidence" value="ECO:0007669"/>
    <property type="project" value="UniProtKB-SubCell"/>
</dbReference>
<dbReference type="InterPro" id="IPR008427">
    <property type="entry name" value="Extracellular_membr_CFEM_dom"/>
</dbReference>
<evidence type="ECO:0000256" key="1">
    <source>
        <dbReference type="ARBA" id="ARBA00004613"/>
    </source>
</evidence>
<dbReference type="Proteomes" id="UP000053890">
    <property type="component" value="Unassembled WGS sequence"/>
</dbReference>
<dbReference type="PROSITE" id="PS52012">
    <property type="entry name" value="CFEM"/>
    <property type="match status" value="1"/>
</dbReference>
<keyword evidence="2" id="KW-0964">Secreted</keyword>
<sequence>MLRSTLPLLALVALASTQQLPAGAPACAATCLQAKLREAGTLVPGVDATNVAALCSSSTFTGAFDQCLQDNCNTADIATSQALLAQVCAGSTTAASVTESAASTVAGLESSASSVLATASSDAASVISSAATVTSAGALESASASVDSSLESLSASLGSDVSSRAASITSSAASAASSALNVTSVSSGASASASGTTGAGSSGNSAATASFEYSTMLVFAASVVGCAALL</sequence>
<dbReference type="GeneID" id="28977746"/>
<feature type="domain" description="CFEM" evidence="6">
    <location>
        <begin position="1"/>
        <end position="115"/>
    </location>
</feature>
<keyword evidence="3 5" id="KW-0732">Signal</keyword>
<keyword evidence="4" id="KW-1015">Disulfide bond</keyword>
<protein>
    <recommendedName>
        <fullName evidence="6">CFEM domain-containing protein</fullName>
    </recommendedName>
</protein>
<evidence type="ECO:0000313" key="7">
    <source>
        <dbReference type="EMBL" id="KPV73825.1"/>
    </source>
</evidence>
<evidence type="ECO:0000313" key="8">
    <source>
        <dbReference type="Proteomes" id="UP000053890"/>
    </source>
</evidence>
<accession>A0A0P9F278</accession>